<sequence length="174" mass="20552">MVRSLIYSSQILLICSKQILVMKDTQSSRITPQNLKAVQLYQFFLKNCLNQLKKHNDIKLYILLSCYLINKCFRTFEQTSLVFYIFQHQLRANDFQFQVLYFLSKQQQSQDSVKELLKQDFYIPALILSIVSGNNSYKLCYILIQQQNQMKLKILVSFSILSKAKARFIIEKVL</sequence>
<evidence type="ECO:0000313" key="2">
    <source>
        <dbReference type="Proteomes" id="UP000688137"/>
    </source>
</evidence>
<comment type="caution">
    <text evidence="1">The sequence shown here is derived from an EMBL/GenBank/DDBJ whole genome shotgun (WGS) entry which is preliminary data.</text>
</comment>
<reference evidence="1" key="1">
    <citation type="submission" date="2021-01" db="EMBL/GenBank/DDBJ databases">
        <authorList>
            <consortium name="Genoscope - CEA"/>
            <person name="William W."/>
        </authorList>
    </citation>
    <scope>NUCLEOTIDE SEQUENCE</scope>
</reference>
<dbReference type="Proteomes" id="UP000688137">
    <property type="component" value="Unassembled WGS sequence"/>
</dbReference>
<name>A0A8S1QFZ7_PARPR</name>
<protein>
    <submittedName>
        <fullName evidence="1">Uncharacterized protein</fullName>
    </submittedName>
</protein>
<accession>A0A8S1QFZ7</accession>
<dbReference type="EMBL" id="CAJJDM010000163">
    <property type="protein sequence ID" value="CAD8114134.1"/>
    <property type="molecule type" value="Genomic_DNA"/>
</dbReference>
<keyword evidence="2" id="KW-1185">Reference proteome</keyword>
<proteinExistence type="predicted"/>
<organism evidence="1 2">
    <name type="scientific">Paramecium primaurelia</name>
    <dbReference type="NCBI Taxonomy" id="5886"/>
    <lineage>
        <taxon>Eukaryota</taxon>
        <taxon>Sar</taxon>
        <taxon>Alveolata</taxon>
        <taxon>Ciliophora</taxon>
        <taxon>Intramacronucleata</taxon>
        <taxon>Oligohymenophorea</taxon>
        <taxon>Peniculida</taxon>
        <taxon>Parameciidae</taxon>
        <taxon>Paramecium</taxon>
    </lineage>
</organism>
<dbReference type="AlphaFoldDB" id="A0A8S1QFZ7"/>
<evidence type="ECO:0000313" key="1">
    <source>
        <dbReference type="EMBL" id="CAD8114134.1"/>
    </source>
</evidence>
<gene>
    <name evidence="1" type="ORF">PPRIM_AZ9-3.1.T1580043</name>
</gene>